<evidence type="ECO:0000256" key="2">
    <source>
        <dbReference type="ARBA" id="ARBA00022729"/>
    </source>
</evidence>
<keyword evidence="2" id="KW-0732">Signal</keyword>
<proteinExistence type="inferred from homology"/>
<protein>
    <submittedName>
        <fullName evidence="3">DUF3494 domain-containing protein</fullName>
    </submittedName>
</protein>
<evidence type="ECO:0000256" key="1">
    <source>
        <dbReference type="ARBA" id="ARBA00005445"/>
    </source>
</evidence>
<dbReference type="Proteomes" id="UP000321595">
    <property type="component" value="Chromosome"/>
</dbReference>
<dbReference type="AlphaFoldDB" id="A0A5B8XJU5"/>
<sequence>MTTSQAQVPMRFIADASNEFATSVAVSMPWRVYASDYASPTPVNLTTAVLAMEASYTDAAGRTNPDELNLADGNLGGLTLAPGLYRWGTSVTIPSNVTISGSAQDVWIFQISNDLDVSAAQRVTLSGGASAANIFWQVAGEVVIHENAHFEGGILSQTAVTLQTNASMVGRIYAQSLVALDNNSISTP</sequence>
<evidence type="ECO:0000313" key="4">
    <source>
        <dbReference type="Proteomes" id="UP000321595"/>
    </source>
</evidence>
<name>A0A5B8XJU5_9DELT</name>
<comment type="similarity">
    <text evidence="1">Belongs to the ice-binding protein family.</text>
</comment>
<organism evidence="3 4">
    <name type="scientific">Microvenator marinus</name>
    <dbReference type="NCBI Taxonomy" id="2600177"/>
    <lineage>
        <taxon>Bacteria</taxon>
        <taxon>Deltaproteobacteria</taxon>
        <taxon>Bradymonadales</taxon>
        <taxon>Microvenatoraceae</taxon>
        <taxon>Microvenator</taxon>
    </lineage>
</organism>
<dbReference type="Pfam" id="PF11999">
    <property type="entry name" value="Ice_binding"/>
    <property type="match status" value="1"/>
</dbReference>
<gene>
    <name evidence="3" type="ORF">FRD01_00660</name>
</gene>
<dbReference type="InterPro" id="IPR021884">
    <property type="entry name" value="Ice-bd_prot"/>
</dbReference>
<keyword evidence="4" id="KW-1185">Reference proteome</keyword>
<accession>A0A5B8XJU5</accession>
<dbReference type="EMBL" id="CP042467">
    <property type="protein sequence ID" value="QED25795.1"/>
    <property type="molecule type" value="Genomic_DNA"/>
</dbReference>
<dbReference type="KEGG" id="bbae:FRD01_00660"/>
<evidence type="ECO:0000313" key="3">
    <source>
        <dbReference type="EMBL" id="QED25795.1"/>
    </source>
</evidence>
<reference evidence="3 4" key="1">
    <citation type="submission" date="2019-08" db="EMBL/GenBank/DDBJ databases">
        <authorList>
            <person name="Liang Q."/>
        </authorList>
    </citation>
    <scope>NUCLEOTIDE SEQUENCE [LARGE SCALE GENOMIC DNA]</scope>
    <source>
        <strain evidence="3 4">V1718</strain>
    </source>
</reference>
<dbReference type="OrthoDB" id="2082707at2"/>